<dbReference type="SMART" id="SM00636">
    <property type="entry name" value="Glyco_18"/>
    <property type="match status" value="1"/>
</dbReference>
<dbReference type="InterPro" id="IPR017853">
    <property type="entry name" value="GH"/>
</dbReference>
<organism evidence="3 4">
    <name type="scientific">Candidatus Beckwithbacteria bacterium RIFCSPHIGHO2_12_FULL_47_17</name>
    <dbReference type="NCBI Taxonomy" id="1797460"/>
    <lineage>
        <taxon>Bacteria</taxon>
        <taxon>Candidatus Beckwithiibacteriota</taxon>
    </lineage>
</organism>
<evidence type="ECO:0000313" key="4">
    <source>
        <dbReference type="Proteomes" id="UP000176791"/>
    </source>
</evidence>
<sequence>MVKKVIIYLSLFVLGFGITFLAVKFAFNQDSPTAEVIKESVGAIGLKQHQVIGFMPFWLLDRADKDYSGYLTEMTYFGLTVNPDGTIQKYVKPGEAEPGWYALTSGKFTPPPNFKMSLAVFNGDPEKINQLIAEPEAHAAALAAEVGPMMEQYGFTTLNLDLESVLDASESARQNFTAFVRSLKTNLNKPITIDASPTDLVKARLIDLAAVGPLVESVILMTYDYHYSGSLVTGPVAPSFGAGIESEFDVETGIQKALEILPADKIILGVPLYGYEWEMLEPGRRSAVLPGSGIVASNRRVEEFLAGCASCSAQLETAAQESYLVYLDEETKTYHQIFYPDEKFMKTKIALANKYNLGGLAFWALGYEGNSLLNPVAGYQGALK</sequence>
<dbReference type="SUPFAM" id="SSF51445">
    <property type="entry name" value="(Trans)glycosidases"/>
    <property type="match status" value="1"/>
</dbReference>
<evidence type="ECO:0000259" key="2">
    <source>
        <dbReference type="PROSITE" id="PS51910"/>
    </source>
</evidence>
<evidence type="ECO:0000256" key="1">
    <source>
        <dbReference type="SAM" id="Phobius"/>
    </source>
</evidence>
<keyword evidence="1" id="KW-1133">Transmembrane helix</keyword>
<feature type="domain" description="GH18" evidence="2">
    <location>
        <begin position="49"/>
        <end position="383"/>
    </location>
</feature>
<evidence type="ECO:0000313" key="3">
    <source>
        <dbReference type="EMBL" id="OGD55636.1"/>
    </source>
</evidence>
<gene>
    <name evidence="3" type="ORF">A3E73_02090</name>
</gene>
<dbReference type="InterPro" id="IPR011583">
    <property type="entry name" value="Chitinase_II/V-like_cat"/>
</dbReference>
<feature type="transmembrane region" description="Helical" evidence="1">
    <location>
        <begin position="7"/>
        <end position="27"/>
    </location>
</feature>
<dbReference type="EMBL" id="MEZN01000039">
    <property type="protein sequence ID" value="OGD55636.1"/>
    <property type="molecule type" value="Genomic_DNA"/>
</dbReference>
<dbReference type="InterPro" id="IPR029070">
    <property type="entry name" value="Chitinase_insertion_sf"/>
</dbReference>
<dbReference type="Gene3D" id="3.10.50.10">
    <property type="match status" value="1"/>
</dbReference>
<protein>
    <recommendedName>
        <fullName evidence="2">GH18 domain-containing protein</fullName>
    </recommendedName>
</protein>
<comment type="caution">
    <text evidence="3">The sequence shown here is derived from an EMBL/GenBank/DDBJ whole genome shotgun (WGS) entry which is preliminary data.</text>
</comment>
<dbReference type="PANTHER" id="PTHR46066">
    <property type="entry name" value="CHITINASE DOMAIN-CONTAINING PROTEIN 1 FAMILY MEMBER"/>
    <property type="match status" value="1"/>
</dbReference>
<dbReference type="Pfam" id="PF00704">
    <property type="entry name" value="Glyco_hydro_18"/>
    <property type="match status" value="1"/>
</dbReference>
<dbReference type="PROSITE" id="PS51910">
    <property type="entry name" value="GH18_2"/>
    <property type="match status" value="1"/>
</dbReference>
<keyword evidence="1" id="KW-0472">Membrane</keyword>
<accession>A0A1F5DKV2</accession>
<reference evidence="3 4" key="1">
    <citation type="journal article" date="2016" name="Nat. Commun.">
        <title>Thousands of microbial genomes shed light on interconnected biogeochemical processes in an aquifer system.</title>
        <authorList>
            <person name="Anantharaman K."/>
            <person name="Brown C.T."/>
            <person name="Hug L.A."/>
            <person name="Sharon I."/>
            <person name="Castelle C.J."/>
            <person name="Probst A.J."/>
            <person name="Thomas B.C."/>
            <person name="Singh A."/>
            <person name="Wilkins M.J."/>
            <person name="Karaoz U."/>
            <person name="Brodie E.L."/>
            <person name="Williams K.H."/>
            <person name="Hubbard S.S."/>
            <person name="Banfield J.F."/>
        </authorList>
    </citation>
    <scope>NUCLEOTIDE SEQUENCE [LARGE SCALE GENOMIC DNA]</scope>
</reference>
<dbReference type="InterPro" id="IPR001223">
    <property type="entry name" value="Glyco_hydro18_cat"/>
</dbReference>
<dbReference type="STRING" id="1797460.A3E73_02090"/>
<name>A0A1F5DKV2_9BACT</name>
<dbReference type="PANTHER" id="PTHR46066:SF2">
    <property type="entry name" value="CHITINASE DOMAIN-CONTAINING PROTEIN 1"/>
    <property type="match status" value="1"/>
</dbReference>
<dbReference type="Proteomes" id="UP000176791">
    <property type="component" value="Unassembled WGS sequence"/>
</dbReference>
<proteinExistence type="predicted"/>
<dbReference type="AlphaFoldDB" id="A0A1F5DKV2"/>
<keyword evidence="1" id="KW-0812">Transmembrane</keyword>
<dbReference type="GO" id="GO:0005975">
    <property type="term" value="P:carbohydrate metabolic process"/>
    <property type="evidence" value="ECO:0007669"/>
    <property type="project" value="InterPro"/>
</dbReference>
<dbReference type="Gene3D" id="3.20.20.80">
    <property type="entry name" value="Glycosidases"/>
    <property type="match status" value="1"/>
</dbReference>
<dbReference type="GO" id="GO:0008061">
    <property type="term" value="F:chitin binding"/>
    <property type="evidence" value="ECO:0007669"/>
    <property type="project" value="InterPro"/>
</dbReference>